<proteinExistence type="predicted"/>
<comment type="caution">
    <text evidence="1">The sequence shown here is derived from an EMBL/GenBank/DDBJ whole genome shotgun (WGS) entry which is preliminary data.</text>
</comment>
<reference evidence="1 2" key="1">
    <citation type="journal article" date="2021" name="Front. Genet.">
        <title>Chromosome-Level Genome Assembly Reveals Significant Gene Expansion in the Toll and IMD Signaling Pathways of Dendrolimus kikuchii.</title>
        <authorList>
            <person name="Zhou J."/>
            <person name="Wu P."/>
            <person name="Xiong Z."/>
            <person name="Liu N."/>
            <person name="Zhao N."/>
            <person name="Ji M."/>
            <person name="Qiu Y."/>
            <person name="Yang B."/>
        </authorList>
    </citation>
    <scope>NUCLEOTIDE SEQUENCE [LARGE SCALE GENOMIC DNA]</scope>
    <source>
        <strain evidence="1">Ann1</strain>
    </source>
</reference>
<organism evidence="1 2">
    <name type="scientific">Dendrolimus kikuchii</name>
    <dbReference type="NCBI Taxonomy" id="765133"/>
    <lineage>
        <taxon>Eukaryota</taxon>
        <taxon>Metazoa</taxon>
        <taxon>Ecdysozoa</taxon>
        <taxon>Arthropoda</taxon>
        <taxon>Hexapoda</taxon>
        <taxon>Insecta</taxon>
        <taxon>Pterygota</taxon>
        <taxon>Neoptera</taxon>
        <taxon>Endopterygota</taxon>
        <taxon>Lepidoptera</taxon>
        <taxon>Glossata</taxon>
        <taxon>Ditrysia</taxon>
        <taxon>Bombycoidea</taxon>
        <taxon>Lasiocampidae</taxon>
        <taxon>Dendrolimus</taxon>
    </lineage>
</organism>
<sequence>MEYCGPLSSKKLLVVMPLNEYYRPIGMNHSQISRGPIRRPAACRQRSVDCPGGRQRIRTNETQTSPRKHATVFTIPVHIGQTRKLPLVHCENFGLYSHFEQGTLTGLHLDSSCIYC</sequence>
<protein>
    <submittedName>
        <fullName evidence="1">Uncharacterized protein</fullName>
    </submittedName>
</protein>
<dbReference type="Proteomes" id="UP000824533">
    <property type="component" value="Linkage Group LG22"/>
</dbReference>
<name>A0ACC1CL39_9NEOP</name>
<evidence type="ECO:0000313" key="2">
    <source>
        <dbReference type="Proteomes" id="UP000824533"/>
    </source>
</evidence>
<dbReference type="EMBL" id="CM034408">
    <property type="protein sequence ID" value="KAJ0172161.1"/>
    <property type="molecule type" value="Genomic_DNA"/>
</dbReference>
<accession>A0ACC1CL39</accession>
<evidence type="ECO:0000313" key="1">
    <source>
        <dbReference type="EMBL" id="KAJ0172161.1"/>
    </source>
</evidence>
<gene>
    <name evidence="1" type="ORF">K1T71_012134</name>
</gene>
<keyword evidence="2" id="KW-1185">Reference proteome</keyword>